<evidence type="ECO:0008006" key="14">
    <source>
        <dbReference type="Google" id="ProtNLM"/>
    </source>
</evidence>
<evidence type="ECO:0000256" key="2">
    <source>
        <dbReference type="ARBA" id="ARBA00004922"/>
    </source>
</evidence>
<evidence type="ECO:0000256" key="10">
    <source>
        <dbReference type="ARBA" id="ARBA00038150"/>
    </source>
</evidence>
<keyword evidence="4" id="KW-0808">Transferase</keyword>
<evidence type="ECO:0000256" key="6">
    <source>
        <dbReference type="ARBA" id="ARBA00022968"/>
    </source>
</evidence>
<evidence type="ECO:0000256" key="4">
    <source>
        <dbReference type="ARBA" id="ARBA00022679"/>
    </source>
</evidence>
<dbReference type="AlphaFoldDB" id="A0A3P7M166"/>
<feature type="signal peptide" evidence="11">
    <location>
        <begin position="1"/>
        <end position="27"/>
    </location>
</feature>
<organism evidence="12 13">
    <name type="scientific">Dibothriocephalus latus</name>
    <name type="common">Fish tapeworm</name>
    <name type="synonym">Diphyllobothrium latum</name>
    <dbReference type="NCBI Taxonomy" id="60516"/>
    <lineage>
        <taxon>Eukaryota</taxon>
        <taxon>Metazoa</taxon>
        <taxon>Spiralia</taxon>
        <taxon>Lophotrochozoa</taxon>
        <taxon>Platyhelminthes</taxon>
        <taxon>Cestoda</taxon>
        <taxon>Eucestoda</taxon>
        <taxon>Diphyllobothriidea</taxon>
        <taxon>Diphyllobothriidae</taxon>
        <taxon>Dibothriocephalus</taxon>
    </lineage>
</organism>
<evidence type="ECO:0000313" key="13">
    <source>
        <dbReference type="Proteomes" id="UP000281553"/>
    </source>
</evidence>
<keyword evidence="9" id="KW-0325">Glycoprotein</keyword>
<evidence type="ECO:0000256" key="8">
    <source>
        <dbReference type="ARBA" id="ARBA00023136"/>
    </source>
</evidence>
<keyword evidence="11" id="KW-0732">Signal</keyword>
<keyword evidence="8" id="KW-0472">Membrane</keyword>
<dbReference type="Pfam" id="PF02485">
    <property type="entry name" value="Branch"/>
    <property type="match status" value="1"/>
</dbReference>
<sequence length="325" mass="37982">MRIEKRCTLLTFAICLLFCLLKIFMQGNTTVNKRVLTGFNLASFCANLNDNTQLMLDYQTPHPEETDLFFASINSSSHRNCRRFRWAFMPQEESPVAAQEAAYPLAFTIVAHRNVRQLARLLRMIHRTANFYCIHIDRRSAPAFSRAVEGIATCFGSNVHVLHWFKGTVYGAYKRDFLDFALHSPATQPILKVIFSSKRLRNPEEFFFQTVAFNSHIRAPGACLRPSMSSEVLMGYPGRYVVWSHPMSFCPTKYVRSVCILGSPHVPELRRTFHLFANKMHADYYPEAYDCMERWYFMRLQREWALRHMDWKAFQPWAFRQLACS</sequence>
<proteinExistence type="inferred from homology"/>
<feature type="chain" id="PRO_5018071906" description="Protein xylosyltransferase" evidence="11">
    <location>
        <begin position="28"/>
        <end position="325"/>
    </location>
</feature>
<dbReference type="InterPro" id="IPR003406">
    <property type="entry name" value="Glyco_trans_14"/>
</dbReference>
<evidence type="ECO:0000256" key="5">
    <source>
        <dbReference type="ARBA" id="ARBA00022692"/>
    </source>
</evidence>
<keyword evidence="5" id="KW-0812">Transmembrane</keyword>
<protein>
    <recommendedName>
        <fullName evidence="14">Protein xylosyltransferase</fullName>
    </recommendedName>
</protein>
<comment type="subcellular location">
    <subcellularLocation>
        <location evidence="1">Membrane</location>
        <topology evidence="1">Single-pass type II membrane protein</topology>
    </subcellularLocation>
</comment>
<dbReference type="GO" id="GO:0016020">
    <property type="term" value="C:membrane"/>
    <property type="evidence" value="ECO:0007669"/>
    <property type="project" value="UniProtKB-SubCell"/>
</dbReference>
<evidence type="ECO:0000256" key="1">
    <source>
        <dbReference type="ARBA" id="ARBA00004606"/>
    </source>
</evidence>
<dbReference type="GO" id="GO:0008375">
    <property type="term" value="F:acetylglucosaminyltransferase activity"/>
    <property type="evidence" value="ECO:0007669"/>
    <property type="project" value="TreeGrafter"/>
</dbReference>
<dbReference type="Proteomes" id="UP000281553">
    <property type="component" value="Unassembled WGS sequence"/>
</dbReference>
<dbReference type="PANTHER" id="PTHR19297:SF191">
    <property type="entry name" value="PROTEIN XYLOSYLTRANSFERASE"/>
    <property type="match status" value="1"/>
</dbReference>
<dbReference type="PANTHER" id="PTHR19297">
    <property type="entry name" value="GLYCOSYLTRANSFERASE 14 FAMILY MEMBER"/>
    <property type="match status" value="1"/>
</dbReference>
<evidence type="ECO:0000256" key="7">
    <source>
        <dbReference type="ARBA" id="ARBA00022989"/>
    </source>
</evidence>
<keyword evidence="3" id="KW-0328">Glycosyltransferase</keyword>
<keyword evidence="7" id="KW-1133">Transmembrane helix</keyword>
<name>A0A3P7M166_DIBLA</name>
<accession>A0A3P7M166</accession>
<comment type="similarity">
    <text evidence="10">Belongs to the glycosyltransferase 14 family.</text>
</comment>
<evidence type="ECO:0000256" key="3">
    <source>
        <dbReference type="ARBA" id="ARBA00022676"/>
    </source>
</evidence>
<reference evidence="12 13" key="1">
    <citation type="submission" date="2018-11" db="EMBL/GenBank/DDBJ databases">
        <authorList>
            <consortium name="Pathogen Informatics"/>
        </authorList>
    </citation>
    <scope>NUCLEOTIDE SEQUENCE [LARGE SCALE GENOMIC DNA]</scope>
</reference>
<evidence type="ECO:0000256" key="11">
    <source>
        <dbReference type="SAM" id="SignalP"/>
    </source>
</evidence>
<gene>
    <name evidence="12" type="ORF">DILT_LOCUS7892</name>
</gene>
<evidence type="ECO:0000313" key="12">
    <source>
        <dbReference type="EMBL" id="VDN12061.1"/>
    </source>
</evidence>
<comment type="pathway">
    <text evidence="2">Protein modification; protein glycosylation.</text>
</comment>
<evidence type="ECO:0000256" key="9">
    <source>
        <dbReference type="ARBA" id="ARBA00023180"/>
    </source>
</evidence>
<dbReference type="EMBL" id="UYRU01052910">
    <property type="protein sequence ID" value="VDN12061.1"/>
    <property type="molecule type" value="Genomic_DNA"/>
</dbReference>
<dbReference type="OrthoDB" id="2019572at2759"/>
<keyword evidence="13" id="KW-1185">Reference proteome</keyword>
<keyword evidence="6" id="KW-0735">Signal-anchor</keyword>